<comment type="caution">
    <text evidence="1">The sequence shown here is derived from an EMBL/GenBank/DDBJ whole genome shotgun (WGS) entry which is preliminary data.</text>
</comment>
<organism evidence="1 2">
    <name type="scientific">Brassica rapa subsp. trilocularis</name>
    <dbReference type="NCBI Taxonomy" id="1813537"/>
    <lineage>
        <taxon>Eukaryota</taxon>
        <taxon>Viridiplantae</taxon>
        <taxon>Streptophyta</taxon>
        <taxon>Embryophyta</taxon>
        <taxon>Tracheophyta</taxon>
        <taxon>Spermatophyta</taxon>
        <taxon>Magnoliopsida</taxon>
        <taxon>eudicotyledons</taxon>
        <taxon>Gunneridae</taxon>
        <taxon>Pentapetalae</taxon>
        <taxon>rosids</taxon>
        <taxon>malvids</taxon>
        <taxon>Brassicales</taxon>
        <taxon>Brassicaceae</taxon>
        <taxon>Brassiceae</taxon>
        <taxon>Brassica</taxon>
    </lineage>
</organism>
<keyword evidence="2" id="KW-1185">Reference proteome</keyword>
<accession>A0ABQ7M328</accession>
<evidence type="ECO:0008006" key="3">
    <source>
        <dbReference type="Google" id="ProtNLM"/>
    </source>
</evidence>
<dbReference type="Proteomes" id="UP000823674">
    <property type="component" value="Chromosome A06"/>
</dbReference>
<sequence length="133" mass="15137">MTLRLASRFFQTKWFLRGKEQDGHGAVRTIIRVRLMHQLGPSTTQINFDHQSSGTDHTSRLIHQYVRWDNWLGSDGPKGKGYGLARTPLDQSAFSLDHPSWLGEWDGEDGLWFGWFGRLDVVPALAPFRTLAG</sequence>
<evidence type="ECO:0000313" key="1">
    <source>
        <dbReference type="EMBL" id="KAG5393202.1"/>
    </source>
</evidence>
<dbReference type="EMBL" id="JADBGQ010000006">
    <property type="protein sequence ID" value="KAG5393202.1"/>
    <property type="molecule type" value="Genomic_DNA"/>
</dbReference>
<gene>
    <name evidence="1" type="primary">A06g504030.1_BraROA</name>
    <name evidence="1" type="ORF">IGI04_023165</name>
</gene>
<protein>
    <recommendedName>
        <fullName evidence="3">Neprosin domain-containing protein</fullName>
    </recommendedName>
</protein>
<evidence type="ECO:0000313" key="2">
    <source>
        <dbReference type="Proteomes" id="UP000823674"/>
    </source>
</evidence>
<proteinExistence type="predicted"/>
<reference evidence="1 2" key="1">
    <citation type="submission" date="2021-03" db="EMBL/GenBank/DDBJ databases">
        <authorList>
            <person name="King G.J."/>
            <person name="Bancroft I."/>
            <person name="Baten A."/>
            <person name="Bloomfield J."/>
            <person name="Borpatragohain P."/>
            <person name="He Z."/>
            <person name="Irish N."/>
            <person name="Irwin J."/>
            <person name="Liu K."/>
            <person name="Mauleon R.P."/>
            <person name="Moore J."/>
            <person name="Morris R."/>
            <person name="Ostergaard L."/>
            <person name="Wang B."/>
            <person name="Wells R."/>
        </authorList>
    </citation>
    <scope>NUCLEOTIDE SEQUENCE [LARGE SCALE GENOMIC DNA]</scope>
    <source>
        <strain evidence="1">R-o-18</strain>
        <tissue evidence="1">Leaf</tissue>
    </source>
</reference>
<name>A0ABQ7M328_BRACM</name>